<dbReference type="SUPFAM" id="SSF56176">
    <property type="entry name" value="FAD-binding/transporter-associated domain-like"/>
    <property type="match status" value="1"/>
</dbReference>
<dbReference type="InterPro" id="IPR012951">
    <property type="entry name" value="BBE"/>
</dbReference>
<evidence type="ECO:0000256" key="4">
    <source>
        <dbReference type="ARBA" id="ARBA00022827"/>
    </source>
</evidence>
<dbReference type="Gene3D" id="3.30.43.10">
    <property type="entry name" value="Uridine Diphospho-n-acetylenolpyruvylglucosamine Reductase, domain 2"/>
    <property type="match status" value="1"/>
</dbReference>
<dbReference type="InterPro" id="IPR016169">
    <property type="entry name" value="FAD-bd_PCMH_sub2"/>
</dbReference>
<evidence type="ECO:0000313" key="7">
    <source>
        <dbReference type="EMBL" id="KAL0953351.1"/>
    </source>
</evidence>
<evidence type="ECO:0000313" key="8">
    <source>
        <dbReference type="Proteomes" id="UP001556367"/>
    </source>
</evidence>
<comment type="cofactor">
    <cofactor evidence="1">
        <name>FAD</name>
        <dbReference type="ChEBI" id="CHEBI:57692"/>
    </cofactor>
</comment>
<evidence type="ECO:0000256" key="2">
    <source>
        <dbReference type="ARBA" id="ARBA00005466"/>
    </source>
</evidence>
<keyword evidence="5" id="KW-0560">Oxidoreductase</keyword>
<protein>
    <recommendedName>
        <fullName evidence="6">FAD-binding PCMH-type domain-containing protein</fullName>
    </recommendedName>
</protein>
<dbReference type="PANTHER" id="PTHR42973:SF39">
    <property type="entry name" value="FAD-BINDING PCMH-TYPE DOMAIN-CONTAINING PROTEIN"/>
    <property type="match status" value="1"/>
</dbReference>
<dbReference type="InterPro" id="IPR016166">
    <property type="entry name" value="FAD-bd_PCMH"/>
</dbReference>
<dbReference type="Pfam" id="PF08031">
    <property type="entry name" value="BBE"/>
    <property type="match status" value="1"/>
</dbReference>
<dbReference type="Gene3D" id="3.30.465.10">
    <property type="match status" value="1"/>
</dbReference>
<dbReference type="Pfam" id="PF01565">
    <property type="entry name" value="FAD_binding_4"/>
    <property type="match status" value="1"/>
</dbReference>
<dbReference type="Gene3D" id="3.40.462.20">
    <property type="match status" value="1"/>
</dbReference>
<dbReference type="Proteomes" id="UP001556367">
    <property type="component" value="Unassembled WGS sequence"/>
</dbReference>
<accession>A0ABR3JDK5</accession>
<dbReference type="InterPro" id="IPR050416">
    <property type="entry name" value="FAD-linked_Oxidoreductase"/>
</dbReference>
<evidence type="ECO:0000256" key="3">
    <source>
        <dbReference type="ARBA" id="ARBA00022630"/>
    </source>
</evidence>
<sequence length="468" mass="51448">MSTYESFKSQFKGDLITSGHADYQKAIARWACNAERQAKIVAYVKEPSDVALSIAYARDNKLPLAVHCGGHSALGSSSAEDGLVIDLSRYFRTARVDPEAKLVYVGGGALWENVEKAAIEHGLVTIAGTVSHTGVMGLLLGGGFGWLSGLHGLAVDNLVQATMVVPDGRILTASEKENPDLFWAIRGGGSNFGVCVEAVLKLHPQRRTIYTGAAVYSTDILEELISRTEKWWSKGISGKEAMIHVFGPGPDGKPVITIMFMYNGSEAEGRANFKDFLDLKPLVDHTAEMPYENLNALQNPFVDHGEGRYMKGIFFKRPDLPSIKKALDRIVELNTPEVLGNFVLEYIATDKVAEVPKGTMAFSQRGAANSVSMWNWKKDTPENLEHARTSGREIARILADGQVQRGEHNVQGGYGNYDHDTLHVEGEEVVSEDKAAALYGSNYARLQRLKKEYDPDMLFNKWFPIVPA</sequence>
<comment type="similarity">
    <text evidence="2">Belongs to the oxygen-dependent FAD-linked oxidoreductase family.</text>
</comment>
<dbReference type="InterPro" id="IPR036318">
    <property type="entry name" value="FAD-bd_PCMH-like_sf"/>
</dbReference>
<gene>
    <name evidence="7" type="ORF">HGRIS_004591</name>
</gene>
<reference evidence="8" key="1">
    <citation type="submission" date="2024-06" db="EMBL/GenBank/DDBJ databases">
        <title>Multi-omics analyses provide insights into the biosynthesis of the anticancer antibiotic pleurotin in Hohenbuehelia grisea.</title>
        <authorList>
            <person name="Weaver J.A."/>
            <person name="Alberti F."/>
        </authorList>
    </citation>
    <scope>NUCLEOTIDE SEQUENCE [LARGE SCALE GENOMIC DNA]</scope>
    <source>
        <strain evidence="8">T-177</strain>
    </source>
</reference>
<keyword evidence="3" id="KW-0285">Flavoprotein</keyword>
<proteinExistence type="inferred from homology"/>
<keyword evidence="8" id="KW-1185">Reference proteome</keyword>
<evidence type="ECO:0000256" key="5">
    <source>
        <dbReference type="ARBA" id="ARBA00023002"/>
    </source>
</evidence>
<evidence type="ECO:0000259" key="6">
    <source>
        <dbReference type="PROSITE" id="PS51387"/>
    </source>
</evidence>
<dbReference type="PROSITE" id="PS51387">
    <property type="entry name" value="FAD_PCMH"/>
    <property type="match status" value="1"/>
</dbReference>
<name>A0ABR3JDK5_9AGAR</name>
<dbReference type="EMBL" id="JASNQZ010000008">
    <property type="protein sequence ID" value="KAL0953351.1"/>
    <property type="molecule type" value="Genomic_DNA"/>
</dbReference>
<evidence type="ECO:0000256" key="1">
    <source>
        <dbReference type="ARBA" id="ARBA00001974"/>
    </source>
</evidence>
<feature type="domain" description="FAD-binding PCMH-type" evidence="6">
    <location>
        <begin position="33"/>
        <end position="205"/>
    </location>
</feature>
<organism evidence="7 8">
    <name type="scientific">Hohenbuehelia grisea</name>
    <dbReference type="NCBI Taxonomy" id="104357"/>
    <lineage>
        <taxon>Eukaryota</taxon>
        <taxon>Fungi</taxon>
        <taxon>Dikarya</taxon>
        <taxon>Basidiomycota</taxon>
        <taxon>Agaricomycotina</taxon>
        <taxon>Agaricomycetes</taxon>
        <taxon>Agaricomycetidae</taxon>
        <taxon>Agaricales</taxon>
        <taxon>Pleurotineae</taxon>
        <taxon>Pleurotaceae</taxon>
        <taxon>Hohenbuehelia</taxon>
    </lineage>
</organism>
<dbReference type="InterPro" id="IPR006094">
    <property type="entry name" value="Oxid_FAD_bind_N"/>
</dbReference>
<keyword evidence="4" id="KW-0274">FAD</keyword>
<dbReference type="PANTHER" id="PTHR42973">
    <property type="entry name" value="BINDING OXIDOREDUCTASE, PUTATIVE (AFU_ORTHOLOGUE AFUA_1G17690)-RELATED"/>
    <property type="match status" value="1"/>
</dbReference>
<comment type="caution">
    <text evidence="7">The sequence shown here is derived from an EMBL/GenBank/DDBJ whole genome shotgun (WGS) entry which is preliminary data.</text>
</comment>
<dbReference type="InterPro" id="IPR016167">
    <property type="entry name" value="FAD-bd_PCMH_sub1"/>
</dbReference>